<reference evidence="1" key="1">
    <citation type="submission" date="2018-02" db="EMBL/GenBank/DDBJ databases">
        <title>Rhizophora mucronata_Transcriptome.</title>
        <authorList>
            <person name="Meera S.P."/>
            <person name="Sreeshan A."/>
            <person name="Augustine A."/>
        </authorList>
    </citation>
    <scope>NUCLEOTIDE SEQUENCE</scope>
    <source>
        <tissue evidence="1">Leaf</tissue>
    </source>
</reference>
<accession>A0A2P2NLT3</accession>
<dbReference type="AlphaFoldDB" id="A0A2P2NLT3"/>
<proteinExistence type="predicted"/>
<evidence type="ECO:0000313" key="1">
    <source>
        <dbReference type="EMBL" id="MBX43374.1"/>
    </source>
</evidence>
<protein>
    <submittedName>
        <fullName evidence="1">Uncharacterized protein</fullName>
    </submittedName>
</protein>
<sequence length="55" mass="6268">MSVQPTGKWLKRTSGVNVIALSTVKEYISETMSCHNVLDYRSFQWQGLEVTVYDA</sequence>
<name>A0A2P2NLT3_RHIMU</name>
<dbReference type="EMBL" id="GGEC01062890">
    <property type="protein sequence ID" value="MBX43374.1"/>
    <property type="molecule type" value="Transcribed_RNA"/>
</dbReference>
<organism evidence="1">
    <name type="scientific">Rhizophora mucronata</name>
    <name type="common">Asiatic mangrove</name>
    <dbReference type="NCBI Taxonomy" id="61149"/>
    <lineage>
        <taxon>Eukaryota</taxon>
        <taxon>Viridiplantae</taxon>
        <taxon>Streptophyta</taxon>
        <taxon>Embryophyta</taxon>
        <taxon>Tracheophyta</taxon>
        <taxon>Spermatophyta</taxon>
        <taxon>Magnoliopsida</taxon>
        <taxon>eudicotyledons</taxon>
        <taxon>Gunneridae</taxon>
        <taxon>Pentapetalae</taxon>
        <taxon>rosids</taxon>
        <taxon>fabids</taxon>
        <taxon>Malpighiales</taxon>
        <taxon>Rhizophoraceae</taxon>
        <taxon>Rhizophora</taxon>
    </lineage>
</organism>